<sequence length="392" mass="44019">MRSRAVCAVLTSSRCASSWKGRFDGRIPLDSFTKSVTLEGDAAIPHVQLKFDVRTASWLDNDIKRTLLDRYSHRVNANGEFVVNSRRTRSEHLNAADCIDKLRSAVFTCCEEGSATETVNDDARGTAINNAKRRLLEYKQTGATLVVDRMAQTLFNNAAHIKEDSSSAGEETGPDLKEENDSSMEKEDGPGGSEVTEQRSDAEAKEKEPNEGIRDSSGAVHGEGSNNGNTNGDSEKRLETERRERESVLTEEERIQRKDESGKIKNEGNRKFGEGSWQEAIELYTKALERCPLVYTSERAVYLSNRAACHIKLSDWDAAIKDCTEAIKLGAPNDKPLERRAHCYAQTEENYDNALHDYDELIKKYPDKKVYVEKAFGLKRAVDERNERIKQA</sequence>
<accession>A0A9J2P0B8</accession>
<reference evidence="3" key="1">
    <citation type="submission" date="2023-03" db="UniProtKB">
        <authorList>
            <consortium name="WormBaseParasite"/>
        </authorList>
    </citation>
    <scope>IDENTIFICATION</scope>
</reference>
<dbReference type="SUPFAM" id="SSF110916">
    <property type="entry name" value="Peptidyl-tRNA hydrolase domain-like"/>
    <property type="match status" value="1"/>
</dbReference>
<dbReference type="AlphaFoldDB" id="A0A9J2P0B8"/>
<feature type="compositionally biased region" description="Basic and acidic residues" evidence="1">
    <location>
        <begin position="174"/>
        <end position="189"/>
    </location>
</feature>
<dbReference type="SUPFAM" id="SSF48452">
    <property type="entry name" value="TPR-like"/>
    <property type="match status" value="1"/>
</dbReference>
<dbReference type="SMART" id="SM00028">
    <property type="entry name" value="TPR"/>
    <property type="match status" value="3"/>
</dbReference>
<name>A0A9J2P0B8_ASCLU</name>
<dbReference type="PANTHER" id="PTHR46014">
    <property type="entry name" value="TETRATRICOPEPTIDE REPEAT PROTEIN 1"/>
    <property type="match status" value="1"/>
</dbReference>
<evidence type="ECO:0000313" key="3">
    <source>
        <dbReference type="WBParaSite" id="ALUE_0000322101-mRNA-1"/>
    </source>
</evidence>
<dbReference type="PANTHER" id="PTHR46014:SF1">
    <property type="entry name" value="TETRATRICOPEPTIDE REPEAT PROTEIN 1"/>
    <property type="match status" value="1"/>
</dbReference>
<dbReference type="Proteomes" id="UP000036681">
    <property type="component" value="Unplaced"/>
</dbReference>
<feature type="compositionally biased region" description="Basic and acidic residues" evidence="1">
    <location>
        <begin position="196"/>
        <end position="214"/>
    </location>
</feature>
<dbReference type="InterPro" id="IPR011990">
    <property type="entry name" value="TPR-like_helical_dom_sf"/>
</dbReference>
<dbReference type="WBParaSite" id="ALUE_0000322101-mRNA-1">
    <property type="protein sequence ID" value="ALUE_0000322101-mRNA-1"/>
    <property type="gene ID" value="ALUE_0000322101"/>
</dbReference>
<dbReference type="Gene3D" id="1.25.40.10">
    <property type="entry name" value="Tetratricopeptide repeat domain"/>
    <property type="match status" value="1"/>
</dbReference>
<dbReference type="InterPro" id="IPR019734">
    <property type="entry name" value="TPR_rpt"/>
</dbReference>
<evidence type="ECO:0000313" key="2">
    <source>
        <dbReference type="Proteomes" id="UP000036681"/>
    </source>
</evidence>
<organism evidence="2 3">
    <name type="scientific">Ascaris lumbricoides</name>
    <name type="common">Giant roundworm</name>
    <dbReference type="NCBI Taxonomy" id="6252"/>
    <lineage>
        <taxon>Eukaryota</taxon>
        <taxon>Metazoa</taxon>
        <taxon>Ecdysozoa</taxon>
        <taxon>Nematoda</taxon>
        <taxon>Chromadorea</taxon>
        <taxon>Rhabditida</taxon>
        <taxon>Spirurina</taxon>
        <taxon>Ascaridomorpha</taxon>
        <taxon>Ascaridoidea</taxon>
        <taxon>Ascarididae</taxon>
        <taxon>Ascaris</taxon>
    </lineage>
</organism>
<feature type="compositionally biased region" description="Basic and acidic residues" evidence="1">
    <location>
        <begin position="233"/>
        <end position="268"/>
    </location>
</feature>
<proteinExistence type="predicted"/>
<dbReference type="InterPro" id="IPR052769">
    <property type="entry name" value="TPR_domain_protein"/>
</dbReference>
<protein>
    <submittedName>
        <fullName evidence="3">Tetratricopeptide repeat protein 1</fullName>
    </submittedName>
</protein>
<feature type="region of interest" description="Disordered" evidence="1">
    <location>
        <begin position="161"/>
        <end position="268"/>
    </location>
</feature>
<evidence type="ECO:0000256" key="1">
    <source>
        <dbReference type="SAM" id="MobiDB-lite"/>
    </source>
</evidence>
<dbReference type="Gene3D" id="3.30.160.20">
    <property type="match status" value="1"/>
</dbReference>
<keyword evidence="2" id="KW-1185">Reference proteome</keyword>